<dbReference type="Pfam" id="PF04191">
    <property type="entry name" value="PEMT"/>
    <property type="match status" value="1"/>
</dbReference>
<dbReference type="EMBL" id="CAACYI010000001">
    <property type="protein sequence ID" value="VFB16397.1"/>
    <property type="molecule type" value="Genomic_DNA"/>
</dbReference>
<organism evidence="6 7">
    <name type="scientific">Urinicoccus massiliensis</name>
    <dbReference type="NCBI Taxonomy" id="1723382"/>
    <lineage>
        <taxon>Bacteria</taxon>
        <taxon>Bacillati</taxon>
        <taxon>Bacillota</taxon>
        <taxon>Tissierellia</taxon>
        <taxon>Tissierellales</taxon>
        <taxon>Peptoniphilaceae</taxon>
        <taxon>Urinicoccus</taxon>
    </lineage>
</organism>
<protein>
    <recommendedName>
        <fullName evidence="8">Isoprenylcysteine carboxylmethyltransferase family protein</fullName>
    </recommendedName>
</protein>
<evidence type="ECO:0000313" key="7">
    <source>
        <dbReference type="Proteomes" id="UP000377798"/>
    </source>
</evidence>
<dbReference type="Gene3D" id="1.20.120.1630">
    <property type="match status" value="1"/>
</dbReference>
<evidence type="ECO:0000313" key="6">
    <source>
        <dbReference type="EMBL" id="VFB16397.1"/>
    </source>
</evidence>
<dbReference type="InterPro" id="IPR007318">
    <property type="entry name" value="Phopholipid_MeTrfase"/>
</dbReference>
<reference evidence="6 7" key="1">
    <citation type="submission" date="2019-02" db="EMBL/GenBank/DDBJ databases">
        <authorList>
            <consortium name="Pathogen Informatics"/>
        </authorList>
    </citation>
    <scope>NUCLEOTIDE SEQUENCE [LARGE SCALE GENOMIC DNA]</scope>
    <source>
        <strain evidence="6 7">3012STDY7089603</strain>
    </source>
</reference>
<dbReference type="PANTHER" id="PTHR12714">
    <property type="entry name" value="PROTEIN-S ISOPRENYLCYSTEINE O-METHYLTRANSFERASE"/>
    <property type="match status" value="1"/>
</dbReference>
<dbReference type="GO" id="GO:0012505">
    <property type="term" value="C:endomembrane system"/>
    <property type="evidence" value="ECO:0007669"/>
    <property type="project" value="UniProtKB-SubCell"/>
</dbReference>
<evidence type="ECO:0008006" key="8">
    <source>
        <dbReference type="Google" id="ProtNLM"/>
    </source>
</evidence>
<evidence type="ECO:0000256" key="2">
    <source>
        <dbReference type="ARBA" id="ARBA00022692"/>
    </source>
</evidence>
<feature type="transmembrane region" description="Helical" evidence="5">
    <location>
        <begin position="96"/>
        <end position="129"/>
    </location>
</feature>
<sequence length="163" mass="18747">MKSKEFEMPAFGVGPIYVLTCLLLTIGGLYLHFKGFLSLGQCKQGQFIFRITGLVLILAGLYLWIQAVIVEKINRKTHEGKLITTGVYSLVRNPVYTAFIFVFTGILLLTGNIILLGLPVFFWAFLTILMKKTEEKWLKNKFGQEYQIYSSKVNRVIPWFKRK</sequence>
<keyword evidence="7" id="KW-1185">Reference proteome</keyword>
<keyword evidence="3 5" id="KW-1133">Transmembrane helix</keyword>
<comment type="subcellular location">
    <subcellularLocation>
        <location evidence="1">Endomembrane system</location>
        <topology evidence="1">Multi-pass membrane protein</topology>
    </subcellularLocation>
</comment>
<evidence type="ECO:0000256" key="5">
    <source>
        <dbReference type="SAM" id="Phobius"/>
    </source>
</evidence>
<dbReference type="Proteomes" id="UP000377798">
    <property type="component" value="Unassembled WGS sequence"/>
</dbReference>
<gene>
    <name evidence="6" type="ORF">NCTC13150_00919</name>
</gene>
<comment type="caution">
    <text evidence="6">The sequence shown here is derived from an EMBL/GenBank/DDBJ whole genome shotgun (WGS) entry which is preliminary data.</text>
</comment>
<keyword evidence="2 5" id="KW-0812">Transmembrane</keyword>
<accession>A0A8H2M4G8</accession>
<dbReference type="AlphaFoldDB" id="A0A8H2M4G8"/>
<evidence type="ECO:0000256" key="3">
    <source>
        <dbReference type="ARBA" id="ARBA00022989"/>
    </source>
</evidence>
<feature type="transmembrane region" description="Helical" evidence="5">
    <location>
        <begin position="12"/>
        <end position="33"/>
    </location>
</feature>
<dbReference type="PANTHER" id="PTHR12714:SF9">
    <property type="entry name" value="PROTEIN-S-ISOPRENYLCYSTEINE O-METHYLTRANSFERASE"/>
    <property type="match status" value="1"/>
</dbReference>
<proteinExistence type="predicted"/>
<name>A0A8H2M4G8_9FIRM</name>
<evidence type="ECO:0000256" key="4">
    <source>
        <dbReference type="ARBA" id="ARBA00023136"/>
    </source>
</evidence>
<dbReference type="RefSeq" id="WP_072469212.1">
    <property type="nucleotide sequence ID" value="NZ_CAACYI010000001.1"/>
</dbReference>
<evidence type="ECO:0000256" key="1">
    <source>
        <dbReference type="ARBA" id="ARBA00004127"/>
    </source>
</evidence>
<feature type="transmembrane region" description="Helical" evidence="5">
    <location>
        <begin position="45"/>
        <end position="65"/>
    </location>
</feature>
<keyword evidence="4 5" id="KW-0472">Membrane</keyword>
<dbReference type="GO" id="GO:0016740">
    <property type="term" value="F:transferase activity"/>
    <property type="evidence" value="ECO:0007669"/>
    <property type="project" value="UniProtKB-ARBA"/>
</dbReference>